<dbReference type="InterPro" id="IPR055170">
    <property type="entry name" value="GFO_IDH_MocA-like_dom"/>
</dbReference>
<dbReference type="Pfam" id="PF22725">
    <property type="entry name" value="GFO_IDH_MocA_C3"/>
    <property type="match status" value="1"/>
</dbReference>
<reference evidence="4" key="1">
    <citation type="submission" date="2017-09" db="EMBL/GenBank/DDBJ databases">
        <title>Depth-based differentiation of microbial function through sediment-hosted aquifers and enrichment of novel symbionts in the deep terrestrial subsurface.</title>
        <authorList>
            <person name="Probst A.J."/>
            <person name="Ladd B."/>
            <person name="Jarett J.K."/>
            <person name="Geller-Mcgrath D.E."/>
            <person name="Sieber C.M.K."/>
            <person name="Emerson J.B."/>
            <person name="Anantharaman K."/>
            <person name="Thomas B.C."/>
            <person name="Malmstrom R."/>
            <person name="Stieglmeier M."/>
            <person name="Klingl A."/>
            <person name="Woyke T."/>
            <person name="Ryan C.M."/>
            <person name="Banfield J.F."/>
        </authorList>
    </citation>
    <scope>NUCLEOTIDE SEQUENCE [LARGE SCALE GENOMIC DNA]</scope>
</reference>
<evidence type="ECO:0000259" key="2">
    <source>
        <dbReference type="Pfam" id="PF22725"/>
    </source>
</evidence>
<name>A0A2H9PAN4_9BACT</name>
<evidence type="ECO:0000259" key="1">
    <source>
        <dbReference type="Pfam" id="PF01408"/>
    </source>
</evidence>
<dbReference type="InterPro" id="IPR036291">
    <property type="entry name" value="NAD(P)-bd_dom_sf"/>
</dbReference>
<dbReference type="Pfam" id="PF01408">
    <property type="entry name" value="GFO_IDH_MocA"/>
    <property type="match status" value="1"/>
</dbReference>
<dbReference type="AlphaFoldDB" id="A0A2H9PAN4"/>
<dbReference type="Gene3D" id="3.40.50.720">
    <property type="entry name" value="NAD(P)-binding Rossmann-like Domain"/>
    <property type="match status" value="1"/>
</dbReference>
<gene>
    <name evidence="3" type="ORF">COY51_07325</name>
</gene>
<dbReference type="SUPFAM" id="SSF55347">
    <property type="entry name" value="Glyceraldehyde-3-phosphate dehydrogenase-like, C-terminal domain"/>
    <property type="match status" value="1"/>
</dbReference>
<feature type="domain" description="GFO/IDH/MocA-like oxidoreductase" evidence="2">
    <location>
        <begin position="137"/>
        <end position="259"/>
    </location>
</feature>
<dbReference type="SUPFAM" id="SSF51735">
    <property type="entry name" value="NAD(P)-binding Rossmann-fold domains"/>
    <property type="match status" value="1"/>
</dbReference>
<feature type="domain" description="Gfo/Idh/MocA-like oxidoreductase N-terminal" evidence="1">
    <location>
        <begin position="10"/>
        <end position="129"/>
    </location>
</feature>
<proteinExistence type="predicted"/>
<evidence type="ECO:0000313" key="4">
    <source>
        <dbReference type="Proteomes" id="UP000234145"/>
    </source>
</evidence>
<protein>
    <recommendedName>
        <fullName evidence="5">Gfo/Idh/MocA family oxidoreductase</fullName>
    </recommendedName>
</protein>
<accession>A0A2H9PAN4</accession>
<dbReference type="PANTHER" id="PTHR43249">
    <property type="entry name" value="UDP-N-ACETYL-2-AMINO-2-DEOXY-D-GLUCURONATE OXIDASE"/>
    <property type="match status" value="1"/>
</dbReference>
<dbReference type="Gene3D" id="3.30.360.10">
    <property type="entry name" value="Dihydrodipicolinate Reductase, domain 2"/>
    <property type="match status" value="1"/>
</dbReference>
<evidence type="ECO:0008006" key="5">
    <source>
        <dbReference type="Google" id="ProtNLM"/>
    </source>
</evidence>
<dbReference type="EMBL" id="PFMS01000126">
    <property type="protein sequence ID" value="PIZ14781.1"/>
    <property type="molecule type" value="Genomic_DNA"/>
</dbReference>
<dbReference type="InterPro" id="IPR000683">
    <property type="entry name" value="Gfo/Idh/MocA-like_OxRdtase_N"/>
</dbReference>
<dbReference type="PANTHER" id="PTHR43249:SF1">
    <property type="entry name" value="D-GLUCOSIDE 3-DEHYDROGENASE"/>
    <property type="match status" value="1"/>
</dbReference>
<dbReference type="Proteomes" id="UP000234145">
    <property type="component" value="Unassembled WGS sequence"/>
</dbReference>
<evidence type="ECO:0000313" key="3">
    <source>
        <dbReference type="EMBL" id="PIZ14781.1"/>
    </source>
</evidence>
<comment type="caution">
    <text evidence="3">The sequence shown here is derived from an EMBL/GenBank/DDBJ whole genome shotgun (WGS) entry which is preliminary data.</text>
</comment>
<dbReference type="GO" id="GO:0000166">
    <property type="term" value="F:nucleotide binding"/>
    <property type="evidence" value="ECO:0007669"/>
    <property type="project" value="InterPro"/>
</dbReference>
<organism evidence="3 4">
    <name type="scientific">Candidatus Desantisbacteria bacterium CG_4_10_14_0_8_um_filter_39_17</name>
    <dbReference type="NCBI Taxonomy" id="1974542"/>
    <lineage>
        <taxon>Bacteria</taxon>
        <taxon>Candidatus Desantisiibacteriota</taxon>
    </lineage>
</organism>
<dbReference type="InterPro" id="IPR052515">
    <property type="entry name" value="Gfo/Idh/MocA_Oxidoreductase"/>
</dbReference>
<sequence>MREEAKMAVKWGVIGCGGIAARRTIPEGITKGSNSKLVAVMDTAPDKAKEISEKYGVKGYLNEEELLKDPEVEAVYIATPTCLHASQTILAAKHKKHVLCEKSMGMTVEECEKMIQACKKENVNLGVGFMMRFHSLHQKIKEMVKQGILGKIVFARAQLSCWYPLIPNAWRQIPKLGGGGSLIDMGSHCIDLLEFIMEAKVKSVSCFVGTLVQNYAAEDSSTVMLKFENSAQGLVDNYFNIPDASSKNILEIYGSKGSVIARGSIGQMPTGEAIAYLEKEEKGYDAAQQRTTSSAEEIKFTPVNMYQAEIESFSRCIEENISPSVCGEDGLWSQKVVLGCYKSAEEKRVIEI</sequence>